<evidence type="ECO:0000256" key="14">
    <source>
        <dbReference type="RuleBase" id="RU367051"/>
    </source>
</evidence>
<evidence type="ECO:0000313" key="19">
    <source>
        <dbReference type="Proteomes" id="UP000803844"/>
    </source>
</evidence>
<keyword evidence="8 14" id="KW-0812">Transmembrane</keyword>
<evidence type="ECO:0000256" key="15">
    <source>
        <dbReference type="SAM" id="MobiDB-lite"/>
    </source>
</evidence>
<comment type="similarity">
    <text evidence="3 14">Belongs to the glycosyltransferase group 1 family. Glycosyltransferase 4 subfamily.</text>
</comment>
<comment type="pathway">
    <text evidence="2 14">Protein modification; protein glycosylation.</text>
</comment>
<dbReference type="EC" id="2.4.1.131" evidence="4 14"/>
<dbReference type="OrthoDB" id="2276068at2759"/>
<evidence type="ECO:0000256" key="13">
    <source>
        <dbReference type="ARBA" id="ARBA00056799"/>
    </source>
</evidence>
<proteinExistence type="inferred from homology"/>
<accession>A0A9P4Y4U6</accession>
<protein>
    <recommendedName>
        <fullName evidence="5 14">GDP-Man:Man(3)GlcNAc(2)-PP-Dol alpha-1,2-mannosyltransferase</fullName>
        <ecNumber evidence="4 14">2.4.1.131</ecNumber>
    </recommendedName>
</protein>
<comment type="catalytic activity">
    <reaction evidence="12 14">
        <text>an alpha-D-Man-(1-&gt;3)-[alpha-D-Man-(1-&gt;6)]-beta-D-Man-(1-&gt;4)-beta-D-GlcNAc-(1-&gt;4)-alpha-D-GlcNAc-diphospho-di-trans,poly-cis-dolichol + 2 GDP-alpha-D-mannose = an alpha-D-Man-(1-&gt;2)-alpha-D-Man-(1-&gt;2)-alpha-D-Man-(1-&gt;3)-[alpha-D-Man-(1-&gt;6)]-beta-D-Man-(1-&gt;4)-beta-D-GlcNAc-(1-&gt;4)-alpha-D-GlcNAc-diphospho-di-trans,poly-cis-dolichol + 2 GDP + 2 H(+)</text>
        <dbReference type="Rhea" id="RHEA:29523"/>
        <dbReference type="Rhea" id="RHEA-COMP:19515"/>
        <dbReference type="Rhea" id="RHEA-COMP:19516"/>
        <dbReference type="ChEBI" id="CHEBI:15378"/>
        <dbReference type="ChEBI" id="CHEBI:57527"/>
        <dbReference type="ChEBI" id="CHEBI:58189"/>
        <dbReference type="ChEBI" id="CHEBI:132511"/>
        <dbReference type="ChEBI" id="CHEBI:132515"/>
        <dbReference type="EC" id="2.4.1.131"/>
    </reaction>
    <physiologicalReaction direction="left-to-right" evidence="12 14">
        <dbReference type="Rhea" id="RHEA:29524"/>
    </physiologicalReaction>
</comment>
<dbReference type="FunFam" id="3.40.50.2000:FF:000168">
    <property type="entry name" value="Alpha-1,2-mannosyltransferase (Alg11), putative"/>
    <property type="match status" value="1"/>
</dbReference>
<feature type="region of interest" description="Disordered" evidence="15">
    <location>
        <begin position="82"/>
        <end position="116"/>
    </location>
</feature>
<evidence type="ECO:0000256" key="10">
    <source>
        <dbReference type="ARBA" id="ARBA00022989"/>
    </source>
</evidence>
<dbReference type="GO" id="GO:0005789">
    <property type="term" value="C:endoplasmic reticulum membrane"/>
    <property type="evidence" value="ECO:0007669"/>
    <property type="project" value="UniProtKB-SubCell"/>
</dbReference>
<dbReference type="Gene3D" id="3.40.50.2000">
    <property type="entry name" value="Glycogen Phosphorylase B"/>
    <property type="match status" value="1"/>
</dbReference>
<evidence type="ECO:0000313" key="18">
    <source>
        <dbReference type="EMBL" id="KAF3766510.1"/>
    </source>
</evidence>
<name>A0A9P4Y4U6_CRYP1</name>
<dbReference type="GO" id="GO:0004377">
    <property type="term" value="F:GDP-Man:Man(3)GlcNAc(2)-PP-Dol alpha-1,2-mannosyltransferase activity"/>
    <property type="evidence" value="ECO:0007669"/>
    <property type="project" value="UniProtKB-UniRule"/>
</dbReference>
<keyword evidence="9 14" id="KW-0256">Endoplasmic reticulum</keyword>
<comment type="caution">
    <text evidence="18">The sequence shown here is derived from an EMBL/GenBank/DDBJ whole genome shotgun (WGS) entry which is preliminary data.</text>
</comment>
<organism evidence="18 19">
    <name type="scientific">Cryphonectria parasitica (strain ATCC 38755 / EP155)</name>
    <dbReference type="NCBI Taxonomy" id="660469"/>
    <lineage>
        <taxon>Eukaryota</taxon>
        <taxon>Fungi</taxon>
        <taxon>Dikarya</taxon>
        <taxon>Ascomycota</taxon>
        <taxon>Pezizomycotina</taxon>
        <taxon>Sordariomycetes</taxon>
        <taxon>Sordariomycetidae</taxon>
        <taxon>Diaporthales</taxon>
        <taxon>Cryphonectriaceae</taxon>
        <taxon>Cryphonectria-Endothia species complex</taxon>
        <taxon>Cryphonectria</taxon>
    </lineage>
</organism>
<sequence length="567" mass="63422">MDDQGSCQAPSGKEYISFGLSPKVITFVVAPLIAIIPAFVLFGIPALWQTLGSLFGTYVRRKTEGRRARILEVIEGDEKQYWEKQEDKTSDTTSSKGEEDGSWEKIQVESTASAPDGNKLAEDWSGIVGFFHPFCNAGGGGERVLWAAIRAIQLKWPKARIVVYTGDHEVNKDQILTRVKSRFNIHLQPHTIQFLYLSTRHWVLASTWPRFTLLFQSLGSIVLAWDAFSLVVPDIFVDTMGYAFALGFCKWLFPTIPTGAYVHYPTISTDMLDSLDPNSPLGSQGVNAGQGVGFKGKVKRYYWKGFAWLYSKMGTTIDVVMTNSTWTQAHVTSLWGPARREAEKTDPIAVVYPPCAVEELEDAVEVSAASEAQRGKILLYIAQFRPEKNHQLIVQAFANFVKSKSEASKEAKLVLVGSVRDDHDSKRVYKLRLFVRELHIEDQVEFRLDAPWPNILEWLQKASVGVNGMWNEHFGIGVVEYQASGLIAVVHNSGGPKLDIVTEVDGQPTGFHASTAEEFAEGFEKALSLPDPLAVRLRARQSAKRFGEVEFDRKWIEQMDKLVALTK</sequence>
<evidence type="ECO:0000256" key="6">
    <source>
        <dbReference type="ARBA" id="ARBA00022676"/>
    </source>
</evidence>
<evidence type="ECO:0000256" key="12">
    <source>
        <dbReference type="ARBA" id="ARBA00045065"/>
    </source>
</evidence>
<evidence type="ECO:0000256" key="9">
    <source>
        <dbReference type="ARBA" id="ARBA00022824"/>
    </source>
</evidence>
<dbReference type="GeneID" id="63843274"/>
<gene>
    <name evidence="18" type="ORF">M406DRAFT_89295</name>
</gene>
<dbReference type="Pfam" id="PF00534">
    <property type="entry name" value="Glycos_transf_1"/>
    <property type="match status" value="1"/>
</dbReference>
<dbReference type="RefSeq" id="XP_040777471.1">
    <property type="nucleotide sequence ID" value="XM_040926145.1"/>
</dbReference>
<comment type="subcellular location">
    <subcellularLocation>
        <location evidence="1">Endoplasmic reticulum membrane</location>
        <topology evidence="1">Single-pass membrane protein</topology>
    </subcellularLocation>
</comment>
<keyword evidence="19" id="KW-1185">Reference proteome</keyword>
<dbReference type="GO" id="GO:0006487">
    <property type="term" value="P:protein N-linked glycosylation"/>
    <property type="evidence" value="ECO:0007669"/>
    <property type="project" value="TreeGrafter"/>
</dbReference>
<dbReference type="AlphaFoldDB" id="A0A9P4Y4U6"/>
<evidence type="ECO:0000259" key="17">
    <source>
        <dbReference type="Pfam" id="PF15924"/>
    </source>
</evidence>
<dbReference type="Proteomes" id="UP000803844">
    <property type="component" value="Unassembled WGS sequence"/>
</dbReference>
<keyword evidence="7 14" id="KW-0808">Transferase</keyword>
<keyword evidence="11 14" id="KW-0472">Membrane</keyword>
<evidence type="ECO:0000256" key="4">
    <source>
        <dbReference type="ARBA" id="ARBA00012645"/>
    </source>
</evidence>
<reference evidence="18" key="1">
    <citation type="journal article" date="2020" name="Phytopathology">
        <title>Genome sequence of the chestnut blight fungus Cryphonectria parasitica EP155: A fundamental resource for an archetypical invasive plant pathogen.</title>
        <authorList>
            <person name="Crouch J.A."/>
            <person name="Dawe A."/>
            <person name="Aerts A."/>
            <person name="Barry K."/>
            <person name="Churchill A.C.L."/>
            <person name="Grimwood J."/>
            <person name="Hillman B."/>
            <person name="Milgroom M.G."/>
            <person name="Pangilinan J."/>
            <person name="Smith M."/>
            <person name="Salamov A."/>
            <person name="Schmutz J."/>
            <person name="Yadav J."/>
            <person name="Grigoriev I.V."/>
            <person name="Nuss D."/>
        </authorList>
    </citation>
    <scope>NUCLEOTIDE SEQUENCE</scope>
    <source>
        <strain evidence="18">EP155</strain>
    </source>
</reference>
<dbReference type="InterPro" id="IPR038013">
    <property type="entry name" value="ALG11"/>
</dbReference>
<comment type="function">
    <text evidence="13 14">GDP-Man:Man(3)GlcNAc(2)-PP-Dol alpha-1,2-mannosyltransferase that operates in the biosynthetic pathway of dolichol-linked oligosaccharides, the glycan precursors employed in protein asparagine (N)-glycosylation. The assembly of dolichol-linked oligosaccharides begins on the cytosolic side of the endoplasmic reticulum membrane and finishes in its lumen. The sequential addition of sugars to dolichol pyrophosphate produces dolichol-linked oligosaccharides containing fourteen sugars, including two GlcNAcs, nine mannoses and three glucoses. Once assembled, the oligosaccharide is transferred from the lipid to nascent proteins by oligosaccharyltransferases. Catalyzes, on the cytoplasmic face of the endoplasmic reticulum, the addition of the fourth and fifth mannose residues to the dolichol-linked oligosaccharide chain, to produce Man(5)GlcNAc(2)-PP-dolichol core oligosaccharide.</text>
</comment>
<evidence type="ECO:0000256" key="3">
    <source>
        <dbReference type="ARBA" id="ARBA00009481"/>
    </source>
</evidence>
<dbReference type="CDD" id="cd03806">
    <property type="entry name" value="GT4_ALG11-like"/>
    <property type="match status" value="1"/>
</dbReference>
<keyword evidence="10 14" id="KW-1133">Transmembrane helix</keyword>
<evidence type="ECO:0000259" key="16">
    <source>
        <dbReference type="Pfam" id="PF00534"/>
    </source>
</evidence>
<feature type="transmembrane region" description="Helical" evidence="14">
    <location>
        <begin position="24"/>
        <end position="48"/>
    </location>
</feature>
<keyword evidence="6 14" id="KW-0328">Glycosyltransferase</keyword>
<dbReference type="EMBL" id="MU032347">
    <property type="protein sequence ID" value="KAF3766510.1"/>
    <property type="molecule type" value="Genomic_DNA"/>
</dbReference>
<evidence type="ECO:0000256" key="1">
    <source>
        <dbReference type="ARBA" id="ARBA00004389"/>
    </source>
</evidence>
<dbReference type="Pfam" id="PF15924">
    <property type="entry name" value="ALG11_N"/>
    <property type="match status" value="1"/>
</dbReference>
<evidence type="ECO:0000256" key="11">
    <source>
        <dbReference type="ARBA" id="ARBA00023136"/>
    </source>
</evidence>
<evidence type="ECO:0000256" key="8">
    <source>
        <dbReference type="ARBA" id="ARBA00022692"/>
    </source>
</evidence>
<feature type="domain" description="ALG11 mannosyltransferase N-terminal" evidence="17">
    <location>
        <begin position="127"/>
        <end position="335"/>
    </location>
</feature>
<evidence type="ECO:0000256" key="7">
    <source>
        <dbReference type="ARBA" id="ARBA00022679"/>
    </source>
</evidence>
<feature type="compositionally biased region" description="Basic and acidic residues" evidence="15">
    <location>
        <begin position="82"/>
        <end position="107"/>
    </location>
</feature>
<feature type="domain" description="Glycosyl transferase family 1" evidence="16">
    <location>
        <begin position="373"/>
        <end position="538"/>
    </location>
</feature>
<dbReference type="InterPro" id="IPR001296">
    <property type="entry name" value="Glyco_trans_1"/>
</dbReference>
<evidence type="ECO:0000256" key="5">
    <source>
        <dbReference type="ARBA" id="ARBA00022018"/>
    </source>
</evidence>
<evidence type="ECO:0000256" key="2">
    <source>
        <dbReference type="ARBA" id="ARBA00004922"/>
    </source>
</evidence>
<dbReference type="PANTHER" id="PTHR45919:SF1">
    <property type="entry name" value="GDP-MAN:MAN(3)GLCNAC(2)-PP-DOL ALPHA-1,2-MANNOSYLTRANSFERASE"/>
    <property type="match status" value="1"/>
</dbReference>
<dbReference type="InterPro" id="IPR031814">
    <property type="entry name" value="ALG11_N"/>
</dbReference>
<dbReference type="PANTHER" id="PTHR45919">
    <property type="entry name" value="GDP-MAN:MAN(3)GLCNAC(2)-PP-DOL ALPHA-1,2-MANNOSYLTRANSFERASE"/>
    <property type="match status" value="1"/>
</dbReference>
<dbReference type="SUPFAM" id="SSF53756">
    <property type="entry name" value="UDP-Glycosyltransferase/glycogen phosphorylase"/>
    <property type="match status" value="1"/>
</dbReference>